<dbReference type="SUPFAM" id="SSF53822">
    <property type="entry name" value="Periplasmic binding protein-like I"/>
    <property type="match status" value="1"/>
</dbReference>
<dbReference type="InterPro" id="IPR028082">
    <property type="entry name" value="Peripla_BP_I"/>
</dbReference>
<evidence type="ECO:0000256" key="3">
    <source>
        <dbReference type="ARBA" id="ARBA00022729"/>
    </source>
</evidence>
<evidence type="ECO:0000313" key="8">
    <source>
        <dbReference type="Proteomes" id="UP000831684"/>
    </source>
</evidence>
<dbReference type="Proteomes" id="UP000831684">
    <property type="component" value="Chromosome"/>
</dbReference>
<dbReference type="PANTHER" id="PTHR30483:SF6">
    <property type="entry name" value="PERIPLASMIC BINDING PROTEIN OF ABC TRANSPORTER FOR NATURAL AMINO ACIDS"/>
    <property type="match status" value="1"/>
</dbReference>
<evidence type="ECO:0000256" key="1">
    <source>
        <dbReference type="ARBA" id="ARBA00010062"/>
    </source>
</evidence>
<dbReference type="InterPro" id="IPR028081">
    <property type="entry name" value="Leu-bd"/>
</dbReference>
<dbReference type="InterPro" id="IPR000709">
    <property type="entry name" value="Leu_Ile_Val-bd"/>
</dbReference>
<feature type="domain" description="Leucine-binding protein" evidence="6">
    <location>
        <begin position="35"/>
        <end position="387"/>
    </location>
</feature>
<feature type="chain" id="PRO_5038738454" evidence="5">
    <location>
        <begin position="23"/>
        <end position="398"/>
    </location>
</feature>
<reference evidence="7" key="1">
    <citation type="submission" date="2021-09" db="EMBL/GenBank/DDBJ databases">
        <title>Network and meta-omics reveal the key degrader and cooperation patterns in an efficient 1,4-dioxane-degrading microbial community.</title>
        <authorList>
            <person name="Dai C."/>
        </authorList>
    </citation>
    <scope>NUCLEOTIDE SEQUENCE</scope>
    <source>
        <strain evidence="7">ZM13</strain>
    </source>
</reference>
<comment type="similarity">
    <text evidence="1">Belongs to the leucine-binding protein family.</text>
</comment>
<evidence type="ECO:0000256" key="4">
    <source>
        <dbReference type="ARBA" id="ARBA00022970"/>
    </source>
</evidence>
<evidence type="ECO:0000256" key="5">
    <source>
        <dbReference type="SAM" id="SignalP"/>
    </source>
</evidence>
<organism evidence="7 8">
    <name type="scientific">Ancylobacter polymorphus</name>
    <dbReference type="NCBI Taxonomy" id="223390"/>
    <lineage>
        <taxon>Bacteria</taxon>
        <taxon>Pseudomonadati</taxon>
        <taxon>Pseudomonadota</taxon>
        <taxon>Alphaproteobacteria</taxon>
        <taxon>Hyphomicrobiales</taxon>
        <taxon>Xanthobacteraceae</taxon>
        <taxon>Ancylobacter</taxon>
    </lineage>
</organism>
<dbReference type="PANTHER" id="PTHR30483">
    <property type="entry name" value="LEUCINE-SPECIFIC-BINDING PROTEIN"/>
    <property type="match status" value="1"/>
</dbReference>
<dbReference type="InterPro" id="IPR006311">
    <property type="entry name" value="TAT_signal"/>
</dbReference>
<proteinExistence type="inferred from homology"/>
<name>A0A9E7D539_9HYPH</name>
<feature type="signal peptide" evidence="5">
    <location>
        <begin position="1"/>
        <end position="22"/>
    </location>
</feature>
<dbReference type="Pfam" id="PF13458">
    <property type="entry name" value="Peripla_BP_6"/>
    <property type="match status" value="1"/>
</dbReference>
<evidence type="ECO:0000259" key="6">
    <source>
        <dbReference type="Pfam" id="PF13458"/>
    </source>
</evidence>
<evidence type="ECO:0000256" key="2">
    <source>
        <dbReference type="ARBA" id="ARBA00022448"/>
    </source>
</evidence>
<dbReference type="AlphaFoldDB" id="A0A9E7D539"/>
<dbReference type="EMBL" id="CP083239">
    <property type="protein sequence ID" value="UOK70685.1"/>
    <property type="molecule type" value="Genomic_DNA"/>
</dbReference>
<keyword evidence="3 5" id="KW-0732">Signal</keyword>
<dbReference type="InterPro" id="IPR051010">
    <property type="entry name" value="BCAA_transport"/>
</dbReference>
<dbReference type="PROSITE" id="PS51318">
    <property type="entry name" value="TAT"/>
    <property type="match status" value="1"/>
</dbReference>
<gene>
    <name evidence="7" type="ORF">K9D25_18485</name>
</gene>
<dbReference type="CDD" id="cd06336">
    <property type="entry name" value="PBP1_ABC_ligand_binding-like"/>
    <property type="match status" value="1"/>
</dbReference>
<dbReference type="RefSeq" id="WP_244377173.1">
    <property type="nucleotide sequence ID" value="NZ_CP083239.1"/>
</dbReference>
<dbReference type="GO" id="GO:0006865">
    <property type="term" value="P:amino acid transport"/>
    <property type="evidence" value="ECO:0007669"/>
    <property type="project" value="UniProtKB-KW"/>
</dbReference>
<keyword evidence="4" id="KW-0029">Amino-acid transport</keyword>
<accession>A0A9E7D539</accession>
<sequence length="398" mass="42509">MTTRRSVLMGTALAAVSGLALSAGLAPATAAEKELKIGFVGVTSGPAAAWGTSNVRSMQVRADWLNELGGVKIGDDTYKINIVTFDDQKDPKRAIAGMEKMAQEGIHYVVGPNVNDGAAAVRPVAESKGIIYFPYAFPKELYTKPASNAVLGMIANYQSAPAIYKYLKENKGVKKVAFIAANESDPLSQRDGGVAAAKALGLEVVAQNDTYPNDTRDFTPVLTPIIRLKPDLLVLSGVSPGNAPLLIRAARELGYTGLISTETAHDAAVLKEGAGELADGFISVGGASTPAIRSKTMDEFIARYTKKFGEYNDESNTKVYALDYIIETLKANPKAINDVAEFKKTVDTFSAPNPYVKEGTLKYVGTTSFGQKRQLSVPMVVTQYKDGAFETLFVGEVD</sequence>
<dbReference type="Gene3D" id="3.40.50.2300">
    <property type="match status" value="2"/>
</dbReference>
<dbReference type="KEGG" id="apol:K9D25_18485"/>
<keyword evidence="2" id="KW-0813">Transport</keyword>
<dbReference type="PRINTS" id="PR00337">
    <property type="entry name" value="LEUILEVALBP"/>
</dbReference>
<evidence type="ECO:0000313" key="7">
    <source>
        <dbReference type="EMBL" id="UOK70685.1"/>
    </source>
</evidence>
<protein>
    <submittedName>
        <fullName evidence="7">ABC transporter substrate-binding protein</fullName>
    </submittedName>
</protein>